<organism evidence="15 16">
    <name type="scientific">Oryzias melastigma</name>
    <name type="common">Marine medaka</name>
    <dbReference type="NCBI Taxonomy" id="30732"/>
    <lineage>
        <taxon>Eukaryota</taxon>
        <taxon>Metazoa</taxon>
        <taxon>Chordata</taxon>
        <taxon>Craniata</taxon>
        <taxon>Vertebrata</taxon>
        <taxon>Euteleostomi</taxon>
        <taxon>Actinopterygii</taxon>
        <taxon>Neopterygii</taxon>
        <taxon>Teleostei</taxon>
        <taxon>Neoteleostei</taxon>
        <taxon>Acanthomorphata</taxon>
        <taxon>Ovalentaria</taxon>
        <taxon>Atherinomorphae</taxon>
        <taxon>Beloniformes</taxon>
        <taxon>Adrianichthyidae</taxon>
        <taxon>Oryziinae</taxon>
        <taxon>Oryzias</taxon>
    </lineage>
</organism>
<proteinExistence type="predicted"/>
<sequence>LMDLDRIGRTERSGRYGSEQSRDESDWRDRRERDQDRDHNMRRWSEERRFERYEGDRRGTRDSPEQRERKRRNSDRSEDGYHSDGDYPDQDYRREPGEDKKSKTIMLGGLAPHVTEEDIRFAIDQLEGPQPVDVRLMKKRTGISRGFAFVDFYLLQDATRWMETNQKRLVIQGKVVDMHYSHPRNKYEDWLCSTCGLYNFRRRLKCFRCGAAKSDSFNRNGCFCKWKRFVLSAIILRNIAPLTSVEAILTALAPYANLSTSNIRLIKDKQTGQNRGFAFVQLSSPLEASQLLTILQGLQPPLKLDGKTIGVDFAKSARKDLLLPDGNRVSAFSVASTAIAAAQWSSTQRGAERLTFPYTTRAMNVLQDYQTYYHQGAGTTTSQGNGLLGGTGCFRVLVFASFSVLLTLFDSFLFLYPTAVPDISTYQYDESSGYYYDPHTGLYYDPNSHYYYNVQTQQYLYWDTEKQTYMPAPANASTELNDKTADGSAASGSKDAKEKKEKPKSKTAQQIAKDMERWAKSLNKQKENFKSSFQPISQEERKEAAAADAGYTLFEKKVGLDRLIQEASRMTEEEAPTSLCGLVAAYTGDSDPEEGGADPDGEGGQDKLTDWKKLACLLCRRQFPNKESLVRHQQLSDLHKKNLEVLRRSKMSEAELEELERKESEQKYRDRAAERREKYGIPEPPVAKKKKFNQPAPPVNYEQPTKDGLSSDNIGNKMLQAMGWKEGKGLGRNQQGITAPIEAKLRTKGAGLGTKGTNYTLSPSDTYKDAVRKAMFARFTELE</sequence>
<dbReference type="SUPFAM" id="SSF90209">
    <property type="entry name" value="Ran binding protein zinc finger-like"/>
    <property type="match status" value="1"/>
</dbReference>
<dbReference type="Pfam" id="PF01585">
    <property type="entry name" value="G-patch"/>
    <property type="match status" value="1"/>
</dbReference>
<keyword evidence="4 9" id="KW-0863">Zinc-finger</keyword>
<dbReference type="Pfam" id="PF00076">
    <property type="entry name" value="RRM_1"/>
    <property type="match status" value="2"/>
</dbReference>
<dbReference type="InterPro" id="IPR035979">
    <property type="entry name" value="RBD_domain_sf"/>
</dbReference>
<evidence type="ECO:0000256" key="10">
    <source>
        <dbReference type="SAM" id="MobiDB-lite"/>
    </source>
</evidence>
<protein>
    <submittedName>
        <fullName evidence="15">RNA binding motif protein 5</fullName>
    </submittedName>
</protein>
<dbReference type="SMART" id="SM00443">
    <property type="entry name" value="G_patch"/>
    <property type="match status" value="1"/>
</dbReference>
<evidence type="ECO:0000256" key="9">
    <source>
        <dbReference type="PROSITE-ProRule" id="PRU00322"/>
    </source>
</evidence>
<dbReference type="GO" id="GO:0003723">
    <property type="term" value="F:RNA binding"/>
    <property type="evidence" value="ECO:0007669"/>
    <property type="project" value="UniProtKB-UniRule"/>
</dbReference>
<evidence type="ECO:0000313" key="15">
    <source>
        <dbReference type="Ensembl" id="ENSOMEP00000001298.1"/>
    </source>
</evidence>
<evidence type="ECO:0000259" key="13">
    <source>
        <dbReference type="PROSITE" id="PS50174"/>
    </source>
</evidence>
<keyword evidence="5" id="KW-0862">Zinc</keyword>
<keyword evidence="6 8" id="KW-0694">RNA-binding</keyword>
<dbReference type="InterPro" id="IPR034993">
    <property type="entry name" value="RBM5_RRM2"/>
</dbReference>
<dbReference type="PROSITE" id="PS50174">
    <property type="entry name" value="G_PATCH"/>
    <property type="match status" value="1"/>
</dbReference>
<dbReference type="InterPro" id="IPR000467">
    <property type="entry name" value="G_patch_dom"/>
</dbReference>
<dbReference type="PROSITE" id="PS50157">
    <property type="entry name" value="ZINC_FINGER_C2H2_2"/>
    <property type="match status" value="1"/>
</dbReference>
<dbReference type="InterPro" id="IPR013087">
    <property type="entry name" value="Znf_C2H2_type"/>
</dbReference>
<evidence type="ECO:0000256" key="3">
    <source>
        <dbReference type="ARBA" id="ARBA00022737"/>
    </source>
</evidence>
<dbReference type="InterPro" id="IPR012677">
    <property type="entry name" value="Nucleotide-bd_a/b_plait_sf"/>
</dbReference>
<dbReference type="Ensembl" id="ENSOMET00000014398.1">
    <property type="protein sequence ID" value="ENSOMEP00000001298.1"/>
    <property type="gene ID" value="ENSOMEG00000002219.1"/>
</dbReference>
<dbReference type="Pfam" id="PF00641">
    <property type="entry name" value="Zn_ribbon_RanBP"/>
    <property type="match status" value="1"/>
</dbReference>
<name>A0A3B3B8E0_ORYME</name>
<evidence type="ECO:0000256" key="6">
    <source>
        <dbReference type="ARBA" id="ARBA00022884"/>
    </source>
</evidence>
<evidence type="ECO:0000259" key="14">
    <source>
        <dbReference type="PROSITE" id="PS50199"/>
    </source>
</evidence>
<feature type="region of interest" description="Disordered" evidence="10">
    <location>
        <begin position="586"/>
        <end position="606"/>
    </location>
</feature>
<keyword evidence="16" id="KW-1185">Reference proteome</keyword>
<dbReference type="Gene3D" id="4.10.1060.10">
    <property type="entry name" value="Zinc finger, RanBP2-type"/>
    <property type="match status" value="1"/>
</dbReference>
<evidence type="ECO:0000313" key="16">
    <source>
        <dbReference type="Proteomes" id="UP000261560"/>
    </source>
</evidence>
<dbReference type="GO" id="GO:0008270">
    <property type="term" value="F:zinc ion binding"/>
    <property type="evidence" value="ECO:0007669"/>
    <property type="project" value="UniProtKB-KW"/>
</dbReference>
<evidence type="ECO:0000256" key="1">
    <source>
        <dbReference type="ARBA" id="ARBA00004123"/>
    </source>
</evidence>
<feature type="compositionally biased region" description="Acidic residues" evidence="10">
    <location>
        <begin position="590"/>
        <end position="603"/>
    </location>
</feature>
<evidence type="ECO:0000256" key="4">
    <source>
        <dbReference type="ARBA" id="ARBA00022771"/>
    </source>
</evidence>
<dbReference type="CDD" id="cd12755">
    <property type="entry name" value="RRM2_RBM5"/>
    <property type="match status" value="1"/>
</dbReference>
<dbReference type="InterPro" id="IPR036443">
    <property type="entry name" value="Znf_RanBP2_sf"/>
</dbReference>
<dbReference type="GO" id="GO:0000398">
    <property type="term" value="P:mRNA splicing, via spliceosome"/>
    <property type="evidence" value="ECO:0007669"/>
    <property type="project" value="TreeGrafter"/>
</dbReference>
<feature type="compositionally biased region" description="Basic and acidic residues" evidence="10">
    <location>
        <begin position="1"/>
        <end position="102"/>
    </location>
</feature>
<dbReference type="InterPro" id="IPR000504">
    <property type="entry name" value="RRM_dom"/>
</dbReference>
<feature type="region of interest" description="Disordered" evidence="10">
    <location>
        <begin position="1"/>
        <end position="103"/>
    </location>
</feature>
<dbReference type="SMART" id="SM00547">
    <property type="entry name" value="ZnF_RBZ"/>
    <property type="match status" value="1"/>
</dbReference>
<feature type="region of interest" description="Disordered" evidence="10">
    <location>
        <begin position="654"/>
        <end position="710"/>
    </location>
</feature>
<dbReference type="InterPro" id="IPR041591">
    <property type="entry name" value="OCRE"/>
</dbReference>
<dbReference type="Pfam" id="PF17780">
    <property type="entry name" value="OCRE"/>
    <property type="match status" value="1"/>
</dbReference>
<dbReference type="GeneTree" id="ENSGT00940000156617"/>
<feature type="domain" description="RRM" evidence="11">
    <location>
        <begin position="103"/>
        <end position="183"/>
    </location>
</feature>
<feature type="compositionally biased region" description="Basic and acidic residues" evidence="10">
    <location>
        <begin position="654"/>
        <end position="680"/>
    </location>
</feature>
<dbReference type="PROSITE" id="PS01358">
    <property type="entry name" value="ZF_RANBP2_1"/>
    <property type="match status" value="1"/>
</dbReference>
<dbReference type="PANTHER" id="PTHR13948:SF21">
    <property type="entry name" value="RNA-BINDING PROTEIN 5"/>
    <property type="match status" value="1"/>
</dbReference>
<evidence type="ECO:0000256" key="2">
    <source>
        <dbReference type="ARBA" id="ARBA00022723"/>
    </source>
</evidence>
<evidence type="ECO:0000256" key="8">
    <source>
        <dbReference type="PROSITE-ProRule" id="PRU00176"/>
    </source>
</evidence>
<comment type="subcellular location">
    <subcellularLocation>
        <location evidence="1">Nucleus</location>
    </subcellularLocation>
</comment>
<keyword evidence="7" id="KW-0539">Nucleus</keyword>
<dbReference type="GO" id="GO:0005634">
    <property type="term" value="C:nucleus"/>
    <property type="evidence" value="ECO:0007669"/>
    <property type="project" value="UniProtKB-SubCell"/>
</dbReference>
<evidence type="ECO:0000259" key="12">
    <source>
        <dbReference type="PROSITE" id="PS50157"/>
    </source>
</evidence>
<dbReference type="SMART" id="SM00360">
    <property type="entry name" value="RRM"/>
    <property type="match status" value="2"/>
</dbReference>
<accession>A0A3B3B8E0</accession>
<dbReference type="Gene3D" id="3.30.70.330">
    <property type="match status" value="2"/>
</dbReference>
<feature type="domain" description="C2H2-type" evidence="12">
    <location>
        <begin position="614"/>
        <end position="644"/>
    </location>
</feature>
<dbReference type="PROSITE" id="PS50102">
    <property type="entry name" value="RRM"/>
    <property type="match status" value="2"/>
</dbReference>
<evidence type="ECO:0000259" key="11">
    <source>
        <dbReference type="PROSITE" id="PS50102"/>
    </source>
</evidence>
<evidence type="ECO:0000256" key="7">
    <source>
        <dbReference type="ARBA" id="ARBA00023242"/>
    </source>
</evidence>
<dbReference type="AlphaFoldDB" id="A0A3B3B8E0"/>
<dbReference type="PROSITE" id="PS50199">
    <property type="entry name" value="ZF_RANBP2_2"/>
    <property type="match status" value="1"/>
</dbReference>
<dbReference type="SUPFAM" id="SSF54928">
    <property type="entry name" value="RNA-binding domain, RBD"/>
    <property type="match status" value="2"/>
</dbReference>
<reference evidence="15" key="2">
    <citation type="submission" date="2025-09" db="UniProtKB">
        <authorList>
            <consortium name="Ensembl"/>
        </authorList>
    </citation>
    <scope>IDENTIFICATION</scope>
</reference>
<feature type="domain" description="RRM" evidence="11">
    <location>
        <begin position="232"/>
        <end position="316"/>
    </location>
</feature>
<keyword evidence="2" id="KW-0479">Metal-binding</keyword>
<reference evidence="15" key="1">
    <citation type="submission" date="2025-08" db="UniProtKB">
        <authorList>
            <consortium name="Ensembl"/>
        </authorList>
    </citation>
    <scope>IDENTIFICATION</scope>
</reference>
<dbReference type="Proteomes" id="UP000261560">
    <property type="component" value="Unplaced"/>
</dbReference>
<dbReference type="FunFam" id="3.30.70.330:FF:000110">
    <property type="entry name" value="RNA-binding protein 10 isoform X1"/>
    <property type="match status" value="1"/>
</dbReference>
<dbReference type="PANTHER" id="PTHR13948">
    <property type="entry name" value="RNA-BINDING PROTEIN"/>
    <property type="match status" value="1"/>
</dbReference>
<feature type="domain" description="RanBP2-type" evidence="14">
    <location>
        <begin position="186"/>
        <end position="215"/>
    </location>
</feature>
<keyword evidence="3" id="KW-0677">Repeat</keyword>
<evidence type="ECO:0000256" key="5">
    <source>
        <dbReference type="ARBA" id="ARBA00022833"/>
    </source>
</evidence>
<dbReference type="InterPro" id="IPR001876">
    <property type="entry name" value="Znf_RanBP2"/>
</dbReference>
<feature type="region of interest" description="Disordered" evidence="10">
    <location>
        <begin position="475"/>
        <end position="511"/>
    </location>
</feature>
<feature type="domain" description="G-patch" evidence="13">
    <location>
        <begin position="711"/>
        <end position="757"/>
    </location>
</feature>